<feature type="chain" id="PRO_5003939363" evidence="7">
    <location>
        <begin position="17"/>
        <end position="256"/>
    </location>
</feature>
<keyword evidence="3 6" id="KW-0378">Hydrolase</keyword>
<dbReference type="InterPro" id="IPR001314">
    <property type="entry name" value="Peptidase_S1A"/>
</dbReference>
<dbReference type="PANTHER" id="PTHR24276">
    <property type="entry name" value="POLYSERASE-RELATED"/>
    <property type="match status" value="1"/>
</dbReference>
<evidence type="ECO:0000256" key="5">
    <source>
        <dbReference type="ARBA" id="ARBA00023157"/>
    </source>
</evidence>
<dbReference type="InterPro" id="IPR043504">
    <property type="entry name" value="Peptidase_S1_PA_chymotrypsin"/>
</dbReference>
<feature type="domain" description="Peptidase S1" evidence="8">
    <location>
        <begin position="30"/>
        <end position="254"/>
    </location>
</feature>
<dbReference type="CDD" id="cd00190">
    <property type="entry name" value="Tryp_SPc"/>
    <property type="match status" value="1"/>
</dbReference>
<dbReference type="GO" id="GO:0006508">
    <property type="term" value="P:proteolysis"/>
    <property type="evidence" value="ECO:0007669"/>
    <property type="project" value="UniProtKB-KW"/>
</dbReference>
<dbReference type="SMART" id="SM00020">
    <property type="entry name" value="Tryp_SPc"/>
    <property type="match status" value="1"/>
</dbReference>
<dbReference type="InterPro" id="IPR050430">
    <property type="entry name" value="Peptidase_S1"/>
</dbReference>
<dbReference type="SUPFAM" id="SSF50494">
    <property type="entry name" value="Trypsin-like serine proteases"/>
    <property type="match status" value="1"/>
</dbReference>
<evidence type="ECO:0000256" key="3">
    <source>
        <dbReference type="ARBA" id="ARBA00022801"/>
    </source>
</evidence>
<organism evidence="9">
    <name type="scientific">Coptotermes formosanus</name>
    <name type="common">Formosan subterranean termite</name>
    <dbReference type="NCBI Taxonomy" id="36987"/>
    <lineage>
        <taxon>Eukaryota</taxon>
        <taxon>Metazoa</taxon>
        <taxon>Ecdysozoa</taxon>
        <taxon>Arthropoda</taxon>
        <taxon>Hexapoda</taxon>
        <taxon>Insecta</taxon>
        <taxon>Pterygota</taxon>
        <taxon>Neoptera</taxon>
        <taxon>Polyneoptera</taxon>
        <taxon>Dictyoptera</taxon>
        <taxon>Blattodea</taxon>
        <taxon>Blattoidea</taxon>
        <taxon>Termitoidae</taxon>
        <taxon>Rhinotermitidae</taxon>
        <taxon>Coptotermes</taxon>
    </lineage>
</organism>
<dbReference type="AlphaFoldDB" id="L0ATN6"/>
<evidence type="ECO:0000256" key="2">
    <source>
        <dbReference type="ARBA" id="ARBA00022670"/>
    </source>
</evidence>
<dbReference type="InterPro" id="IPR033116">
    <property type="entry name" value="TRYPSIN_SER"/>
</dbReference>
<dbReference type="PROSITE" id="PS00135">
    <property type="entry name" value="TRYPSIN_SER"/>
    <property type="match status" value="1"/>
</dbReference>
<keyword evidence="7" id="KW-0732">Signal</keyword>
<evidence type="ECO:0000256" key="6">
    <source>
        <dbReference type="RuleBase" id="RU363034"/>
    </source>
</evidence>
<evidence type="ECO:0000256" key="7">
    <source>
        <dbReference type="SAM" id="SignalP"/>
    </source>
</evidence>
<dbReference type="InterPro" id="IPR018114">
    <property type="entry name" value="TRYPSIN_HIS"/>
</dbReference>
<dbReference type="Pfam" id="PF00089">
    <property type="entry name" value="Trypsin"/>
    <property type="match status" value="1"/>
</dbReference>
<comment type="similarity">
    <text evidence="1">Belongs to the peptidase S1 family.</text>
</comment>
<dbReference type="MEROPS" id="S01.110"/>
<dbReference type="PRINTS" id="PR00722">
    <property type="entry name" value="CHYMOTRYPSIN"/>
</dbReference>
<dbReference type="InterPro" id="IPR009003">
    <property type="entry name" value="Peptidase_S1_PA"/>
</dbReference>
<dbReference type="InterPro" id="IPR001254">
    <property type="entry name" value="Trypsin_dom"/>
</dbReference>
<reference evidence="9" key="1">
    <citation type="submission" date="2012-10" db="EMBL/GenBank/DDBJ databases">
        <title>Immune-Related transcriptome of Coptotermes formosanus Shiraki workers: the defense mechanism.</title>
        <authorList>
            <person name="Hussain A."/>
            <person name="Li Y.F."/>
            <person name="Cheng Y."/>
            <person name="Liu Y."/>
            <person name="Chen C.C."/>
            <person name="Wen S.Y."/>
        </authorList>
    </citation>
    <scope>NUCLEOTIDE SEQUENCE</scope>
</reference>
<protein>
    <submittedName>
        <fullName evidence="9">Serine protease</fullName>
    </submittedName>
</protein>
<dbReference type="PROSITE" id="PS00134">
    <property type="entry name" value="TRYPSIN_HIS"/>
    <property type="match status" value="1"/>
</dbReference>
<accession>L0ATN6</accession>
<dbReference type="PROSITE" id="PS50240">
    <property type="entry name" value="TRYPSIN_DOM"/>
    <property type="match status" value="1"/>
</dbReference>
<evidence type="ECO:0000256" key="1">
    <source>
        <dbReference type="ARBA" id="ARBA00007664"/>
    </source>
</evidence>
<sequence>MLRCLVLASLIACSLGAATLSRRPRLDGRIVGGEDANIEDYPYQVSFEYAYSHRCGASIISANWVVTAAHCVDDVSTSYVRFRAGSSNRETGGTLHPASNITAHPHYDYYTVDFDVAVVRVSTAFNIGTGVQPIPLTTSEPQPGQIAVVTGWGTLYEDSQTLPRRLQVVNVPIVSREECSRAYEEYGGITENMICAAAPGGGKDACQGDSGGPLAVDGTLAGIVSWGAGCAEPSYPGVYSNVAVLRSFITEQTGVN</sequence>
<proteinExistence type="evidence at transcript level"/>
<name>L0ATN6_COPFO</name>
<keyword evidence="5" id="KW-1015">Disulfide bond</keyword>
<dbReference type="GO" id="GO:0004252">
    <property type="term" value="F:serine-type endopeptidase activity"/>
    <property type="evidence" value="ECO:0007669"/>
    <property type="project" value="InterPro"/>
</dbReference>
<feature type="signal peptide" evidence="7">
    <location>
        <begin position="1"/>
        <end position="16"/>
    </location>
</feature>
<dbReference type="Gene3D" id="2.40.10.10">
    <property type="entry name" value="Trypsin-like serine proteases"/>
    <property type="match status" value="1"/>
</dbReference>
<evidence type="ECO:0000259" key="8">
    <source>
        <dbReference type="PROSITE" id="PS50240"/>
    </source>
</evidence>
<keyword evidence="4 6" id="KW-0720">Serine protease</keyword>
<dbReference type="FunFam" id="2.40.10.10:FF:000034">
    <property type="entry name" value="Eupolytin"/>
    <property type="match status" value="1"/>
</dbReference>
<dbReference type="EMBL" id="JX915894">
    <property type="protein sequence ID" value="AFZ78860.1"/>
    <property type="molecule type" value="mRNA"/>
</dbReference>
<dbReference type="PANTHER" id="PTHR24276:SF91">
    <property type="entry name" value="AT26814P-RELATED"/>
    <property type="match status" value="1"/>
</dbReference>
<evidence type="ECO:0000256" key="4">
    <source>
        <dbReference type="ARBA" id="ARBA00022825"/>
    </source>
</evidence>
<keyword evidence="2 6" id="KW-0645">Protease</keyword>
<evidence type="ECO:0000313" key="9">
    <source>
        <dbReference type="EMBL" id="AFZ78860.1"/>
    </source>
</evidence>